<dbReference type="OrthoDB" id="76567at2759"/>
<dbReference type="AlphaFoldDB" id="A0A1V6N6E8"/>
<sequence length="186" mass="21563">MELDTETSSSSFLGDLGPPIRRYPYKGPKQFLETVKMEQSRQEEFEASEWVLFSNETSSRPNNQMAVSRGRNWLFGDPSKLMSDARFWLSESNGDVQMVITIKIGRSLPNIVLESWELVDDRVKCQQVITVNKGRNNSAYVDGQPLVIRFDKLFLRPPNNRRETDISIDNTILNKIARDIWEEQEF</sequence>
<protein>
    <submittedName>
        <fullName evidence="1">Uncharacterized protein</fullName>
    </submittedName>
</protein>
<reference evidence="2" key="1">
    <citation type="journal article" date="2017" name="Nat. Microbiol.">
        <title>Global analysis of biosynthetic gene clusters reveals vast potential of secondary metabolite production in Penicillium species.</title>
        <authorList>
            <person name="Nielsen J.C."/>
            <person name="Grijseels S."/>
            <person name="Prigent S."/>
            <person name="Ji B."/>
            <person name="Dainat J."/>
            <person name="Nielsen K.F."/>
            <person name="Frisvad J.C."/>
            <person name="Workman M."/>
            <person name="Nielsen J."/>
        </authorList>
    </citation>
    <scope>NUCLEOTIDE SEQUENCE [LARGE SCALE GENOMIC DNA]</scope>
    <source>
        <strain evidence="2">IBT 4502</strain>
    </source>
</reference>
<dbReference type="EMBL" id="MDYM01000026">
    <property type="protein sequence ID" value="OQD60241.1"/>
    <property type="molecule type" value="Genomic_DNA"/>
</dbReference>
<proteinExistence type="predicted"/>
<dbReference type="Proteomes" id="UP000191408">
    <property type="component" value="Unassembled WGS sequence"/>
</dbReference>
<evidence type="ECO:0000313" key="2">
    <source>
        <dbReference type="Proteomes" id="UP000191408"/>
    </source>
</evidence>
<evidence type="ECO:0000313" key="1">
    <source>
        <dbReference type="EMBL" id="OQD60241.1"/>
    </source>
</evidence>
<dbReference type="STRING" id="60169.A0A1V6N6E8"/>
<name>A0A1V6N6E8_PENPO</name>
<gene>
    <name evidence="1" type="ORF">PENPOL_c026G05725</name>
</gene>
<comment type="caution">
    <text evidence="1">The sequence shown here is derived from an EMBL/GenBank/DDBJ whole genome shotgun (WGS) entry which is preliminary data.</text>
</comment>
<keyword evidence="2" id="KW-1185">Reference proteome</keyword>
<accession>A0A1V6N6E8</accession>
<organism evidence="1 2">
    <name type="scientific">Penicillium polonicum</name>
    <dbReference type="NCBI Taxonomy" id="60169"/>
    <lineage>
        <taxon>Eukaryota</taxon>
        <taxon>Fungi</taxon>
        <taxon>Dikarya</taxon>
        <taxon>Ascomycota</taxon>
        <taxon>Pezizomycotina</taxon>
        <taxon>Eurotiomycetes</taxon>
        <taxon>Eurotiomycetidae</taxon>
        <taxon>Eurotiales</taxon>
        <taxon>Aspergillaceae</taxon>
        <taxon>Penicillium</taxon>
    </lineage>
</organism>